<reference evidence="2" key="1">
    <citation type="journal article" date="2017" name="Plant J.">
        <title>The pomegranate (Punica granatum L.) genome and the genomics of punicalagin biosynthesis.</title>
        <authorList>
            <person name="Qin G."/>
            <person name="Xu C."/>
            <person name="Ming R."/>
            <person name="Tang H."/>
            <person name="Guyot R."/>
            <person name="Kramer E.M."/>
            <person name="Hu Y."/>
            <person name="Yi X."/>
            <person name="Qi Y."/>
            <person name="Xu X."/>
            <person name="Gao Z."/>
            <person name="Pan H."/>
            <person name="Jian J."/>
            <person name="Tian Y."/>
            <person name="Yue Z."/>
            <person name="Xu Y."/>
        </authorList>
    </citation>
    <scope>NUCLEOTIDE SEQUENCE [LARGE SCALE GENOMIC DNA]</scope>
    <source>
        <strain evidence="2">cv. Dabenzi</strain>
    </source>
</reference>
<proteinExistence type="predicted"/>
<sequence length="223" mass="22867">MELAKSQLIDWSSLPVVNAMDEWVISRVFQKAGAAASGCGAGVACDGSSGKKARIPAHFLYAEASSASNSLPPLLDSSPYPALNDGRDSSCSYVDSSTPKEHVSCFSIISSAGFNGSSRLGGGGFFQLAPPIPALPRHGNINTSGTNSGVPANFPSLRSLQENLQLPASYFLPPIQSIGLGELGGCSSSGSWSGQDNNKLEGGSGGGGRMGVGASELDCMWSY</sequence>
<accession>A0A218XV11</accession>
<gene>
    <name evidence="1" type="ORF">CDL15_Pgr002405</name>
</gene>
<evidence type="ECO:0000313" key="2">
    <source>
        <dbReference type="Proteomes" id="UP000197138"/>
    </source>
</evidence>
<name>A0A218XV11_PUNGR</name>
<dbReference type="AlphaFoldDB" id="A0A218XV11"/>
<evidence type="ECO:0000313" key="1">
    <source>
        <dbReference type="EMBL" id="OWM88638.1"/>
    </source>
</evidence>
<dbReference type="Proteomes" id="UP000197138">
    <property type="component" value="Unassembled WGS sequence"/>
</dbReference>
<protein>
    <submittedName>
        <fullName evidence="1">Uncharacterized protein</fullName>
    </submittedName>
</protein>
<comment type="caution">
    <text evidence="1">The sequence shown here is derived from an EMBL/GenBank/DDBJ whole genome shotgun (WGS) entry which is preliminary data.</text>
</comment>
<organism evidence="1 2">
    <name type="scientific">Punica granatum</name>
    <name type="common">Pomegranate</name>
    <dbReference type="NCBI Taxonomy" id="22663"/>
    <lineage>
        <taxon>Eukaryota</taxon>
        <taxon>Viridiplantae</taxon>
        <taxon>Streptophyta</taxon>
        <taxon>Embryophyta</taxon>
        <taxon>Tracheophyta</taxon>
        <taxon>Spermatophyta</taxon>
        <taxon>Magnoliopsida</taxon>
        <taxon>eudicotyledons</taxon>
        <taxon>Gunneridae</taxon>
        <taxon>Pentapetalae</taxon>
        <taxon>rosids</taxon>
        <taxon>malvids</taxon>
        <taxon>Myrtales</taxon>
        <taxon>Lythraceae</taxon>
        <taxon>Punica</taxon>
    </lineage>
</organism>
<dbReference type="EMBL" id="MTKT01000790">
    <property type="protein sequence ID" value="OWM88638.1"/>
    <property type="molecule type" value="Genomic_DNA"/>
</dbReference>